<dbReference type="EMBL" id="BFBY01000009">
    <property type="protein sequence ID" value="GBG05282.1"/>
    <property type="molecule type" value="Genomic_DNA"/>
</dbReference>
<evidence type="ECO:0000313" key="3">
    <source>
        <dbReference type="Proteomes" id="UP000257317"/>
    </source>
</evidence>
<name>A0A2Z6TGR9_9LACO</name>
<feature type="transmembrane region" description="Helical" evidence="1">
    <location>
        <begin position="102"/>
        <end position="122"/>
    </location>
</feature>
<keyword evidence="1" id="KW-0472">Membrane</keyword>
<organism evidence="2 3">
    <name type="scientific">Lactobacillus rodentium</name>
    <dbReference type="NCBI Taxonomy" id="947835"/>
    <lineage>
        <taxon>Bacteria</taxon>
        <taxon>Bacillati</taxon>
        <taxon>Bacillota</taxon>
        <taxon>Bacilli</taxon>
        <taxon>Lactobacillales</taxon>
        <taxon>Lactobacillaceae</taxon>
        <taxon>Lactobacillus</taxon>
    </lineage>
</organism>
<keyword evidence="1" id="KW-0812">Transmembrane</keyword>
<comment type="caution">
    <text evidence="2">The sequence shown here is derived from an EMBL/GenBank/DDBJ whole genome shotgun (WGS) entry which is preliminary data.</text>
</comment>
<dbReference type="Proteomes" id="UP000257317">
    <property type="component" value="Unassembled WGS sequence"/>
</dbReference>
<evidence type="ECO:0008006" key="4">
    <source>
        <dbReference type="Google" id="ProtNLM"/>
    </source>
</evidence>
<keyword evidence="3" id="KW-1185">Reference proteome</keyword>
<keyword evidence="1" id="KW-1133">Transmembrane helix</keyword>
<feature type="transmembrane region" description="Helical" evidence="1">
    <location>
        <begin position="12"/>
        <end position="31"/>
    </location>
</feature>
<feature type="transmembrane region" description="Helical" evidence="1">
    <location>
        <begin position="152"/>
        <end position="171"/>
    </location>
</feature>
<feature type="transmembrane region" description="Helical" evidence="1">
    <location>
        <begin position="363"/>
        <end position="380"/>
    </location>
</feature>
<gene>
    <name evidence="2" type="ORF">LrDSM24759_11960</name>
</gene>
<feature type="transmembrane region" description="Helical" evidence="1">
    <location>
        <begin position="191"/>
        <end position="214"/>
    </location>
</feature>
<accession>A0A2Z6TGR9</accession>
<feature type="transmembrane region" description="Helical" evidence="1">
    <location>
        <begin position="336"/>
        <end position="356"/>
    </location>
</feature>
<feature type="transmembrane region" description="Helical" evidence="1">
    <location>
        <begin position="294"/>
        <end position="316"/>
    </location>
</feature>
<reference evidence="3" key="1">
    <citation type="submission" date="2018-03" db="EMBL/GenBank/DDBJ databases">
        <title>New taxa in the Lactobacillus gasseri group.</title>
        <authorList>
            <person name="Tanizawa Y."/>
            <person name="Tohno M."/>
            <person name="Endo A."/>
            <person name="Arita M."/>
        </authorList>
    </citation>
    <scope>NUCLEOTIDE SEQUENCE [LARGE SCALE GENOMIC DNA]</scope>
    <source>
        <strain evidence="3">DSM 24759</strain>
    </source>
</reference>
<dbReference type="AlphaFoldDB" id="A0A2Z6TGR9"/>
<feature type="transmembrane region" description="Helical" evidence="1">
    <location>
        <begin position="226"/>
        <end position="249"/>
    </location>
</feature>
<proteinExistence type="predicted"/>
<evidence type="ECO:0000256" key="1">
    <source>
        <dbReference type="SAM" id="Phobius"/>
    </source>
</evidence>
<feature type="transmembrane region" description="Helical" evidence="1">
    <location>
        <begin position="521"/>
        <end position="542"/>
    </location>
</feature>
<protein>
    <recommendedName>
        <fullName evidence="4">Cell division protein</fullName>
    </recommendedName>
</protein>
<dbReference type="RefSeq" id="WP_117118611.1">
    <property type="nucleotide sequence ID" value="NZ_BFBY01000009.1"/>
</dbReference>
<dbReference type="OrthoDB" id="2328595at2"/>
<feature type="transmembrane region" description="Helical" evidence="1">
    <location>
        <begin position="76"/>
        <end position="95"/>
    </location>
</feature>
<feature type="transmembrane region" description="Helical" evidence="1">
    <location>
        <begin position="261"/>
        <end position="287"/>
    </location>
</feature>
<sequence length="548" mass="62883">MENKRNYQKLAYWVPYLVFALVIILVMNSQLRHHITIIVGDGYFHFTRIYDAAQQIRTHNFSYFQMNWGFDQSGRMVNAVYGPMFAYLMGFLLLLSGSWFKFQILTGFLISFAAAAGMYQLMKKVNNNLFVDTLVSLVYLCQISWWNQGATFGSISAMMLPYVLLVAVRMIQNWQKPISWLQLGLTMSIVAQIHLMSTLLFTIMLIPFAIAGFCHTDNKKAMIYNFLGAVGITLVLTANVWGALIYFHLHDVMANPIETNMAISAVGWANMSELFWGLAIFQIIYVLFHLRESLLNNIVTLTGTIFLVISTNLMPWNAIQTAYPVLRSTFQVPRRLMIEAIPLLLLGAGITIKFMVQRDHNDVGTWCAFLIVMLLVGFNSKLTVNNFYTNTSIQSTMPMQYEARANNNGKIFYYRNVPAPDYLPQVKNISGTKKAALYEQDVIKRQYQFEHLVLPGGRLELKWFSPKISKVKLPIVMYRDSHLIVNNHVVKHPNRNEIGVPTVNQVKGKNKAILSFQAPNWWQPLLWIVSLSWLLIICLALYNRLRHC</sequence>
<evidence type="ECO:0000313" key="2">
    <source>
        <dbReference type="EMBL" id="GBG05282.1"/>
    </source>
</evidence>